<evidence type="ECO:0000256" key="6">
    <source>
        <dbReference type="ARBA" id="ARBA00023222"/>
    </source>
</evidence>
<organism evidence="12 13">
    <name type="scientific">Candidatus Gallimonas intestinavium</name>
    <dbReference type="NCBI Taxonomy" id="2838603"/>
    <lineage>
        <taxon>Bacteria</taxon>
        <taxon>Bacillati</taxon>
        <taxon>Bacillota</taxon>
        <taxon>Clostridia</taxon>
        <taxon>Candidatus Gallimonas</taxon>
    </lineage>
</organism>
<dbReference type="InterPro" id="IPR002912">
    <property type="entry name" value="ACT_dom"/>
</dbReference>
<evidence type="ECO:0000256" key="7">
    <source>
        <dbReference type="ARBA" id="ARBA00023239"/>
    </source>
</evidence>
<keyword evidence="7 9" id="KW-0456">Lyase</keyword>
<evidence type="ECO:0000256" key="8">
    <source>
        <dbReference type="ARBA" id="ARBA00047848"/>
    </source>
</evidence>
<evidence type="ECO:0000259" key="11">
    <source>
        <dbReference type="PROSITE" id="PS51671"/>
    </source>
</evidence>
<reference evidence="12" key="1">
    <citation type="journal article" date="2021" name="PeerJ">
        <title>Extensive microbial diversity within the chicken gut microbiome revealed by metagenomics and culture.</title>
        <authorList>
            <person name="Gilroy R."/>
            <person name="Ravi A."/>
            <person name="Getino M."/>
            <person name="Pursley I."/>
            <person name="Horton D.L."/>
            <person name="Alikhan N.F."/>
            <person name="Baker D."/>
            <person name="Gharbi K."/>
            <person name="Hall N."/>
            <person name="Watson M."/>
            <person name="Adriaenssens E.M."/>
            <person name="Foster-Nyarko E."/>
            <person name="Jarju S."/>
            <person name="Secka A."/>
            <person name="Antonio M."/>
            <person name="Oren A."/>
            <person name="Chaudhuri R.R."/>
            <person name="La Ragione R."/>
            <person name="Hildebrand F."/>
            <person name="Pallen M.J."/>
        </authorList>
    </citation>
    <scope>NUCLEOTIDE SEQUENCE</scope>
    <source>
        <strain evidence="12">ChiW7-2402</strain>
    </source>
</reference>
<keyword evidence="4 9" id="KW-0028">Amino-acid biosynthesis</keyword>
<dbReference type="EC" id="4.2.1.51" evidence="2 9"/>
<dbReference type="SUPFAM" id="SSF55021">
    <property type="entry name" value="ACT-like"/>
    <property type="match status" value="1"/>
</dbReference>
<evidence type="ECO:0000256" key="5">
    <source>
        <dbReference type="ARBA" id="ARBA00023141"/>
    </source>
</evidence>
<evidence type="ECO:0000256" key="1">
    <source>
        <dbReference type="ARBA" id="ARBA00004741"/>
    </source>
</evidence>
<dbReference type="PANTHER" id="PTHR21022">
    <property type="entry name" value="PREPHENATE DEHYDRATASE P PROTEIN"/>
    <property type="match status" value="1"/>
</dbReference>
<dbReference type="PANTHER" id="PTHR21022:SF19">
    <property type="entry name" value="PREPHENATE DEHYDRATASE-RELATED"/>
    <property type="match status" value="1"/>
</dbReference>
<accession>A0A9D2G4W4</accession>
<dbReference type="CDD" id="cd13532">
    <property type="entry name" value="PBP2_PDT_like"/>
    <property type="match status" value="1"/>
</dbReference>
<dbReference type="Gene3D" id="3.40.190.10">
    <property type="entry name" value="Periplasmic binding protein-like II"/>
    <property type="match status" value="2"/>
</dbReference>
<keyword evidence="5 9" id="KW-0057">Aromatic amino acid biosynthesis</keyword>
<reference evidence="12" key="2">
    <citation type="submission" date="2021-04" db="EMBL/GenBank/DDBJ databases">
        <authorList>
            <person name="Gilroy R."/>
        </authorList>
    </citation>
    <scope>NUCLEOTIDE SEQUENCE</scope>
    <source>
        <strain evidence="12">ChiW7-2402</strain>
    </source>
</reference>
<dbReference type="GO" id="GO:0009094">
    <property type="term" value="P:L-phenylalanine biosynthetic process"/>
    <property type="evidence" value="ECO:0007669"/>
    <property type="project" value="UniProtKB-KW"/>
</dbReference>
<dbReference type="InterPro" id="IPR001086">
    <property type="entry name" value="Preph_deHydtase"/>
</dbReference>
<dbReference type="SUPFAM" id="SSF53850">
    <property type="entry name" value="Periplasmic binding protein-like II"/>
    <property type="match status" value="1"/>
</dbReference>
<comment type="caution">
    <text evidence="12">The sequence shown here is derived from an EMBL/GenBank/DDBJ whole genome shotgun (WGS) entry which is preliminary data.</text>
</comment>
<dbReference type="InterPro" id="IPR018528">
    <property type="entry name" value="Preph_deHydtase_CS"/>
</dbReference>
<dbReference type="GO" id="GO:0005737">
    <property type="term" value="C:cytoplasm"/>
    <property type="evidence" value="ECO:0007669"/>
    <property type="project" value="TreeGrafter"/>
</dbReference>
<dbReference type="CDD" id="cd04905">
    <property type="entry name" value="ACT_CM-PDT"/>
    <property type="match status" value="1"/>
</dbReference>
<protein>
    <recommendedName>
        <fullName evidence="3 9">Prephenate dehydratase</fullName>
        <shortName evidence="9">PDT</shortName>
        <ecNumber evidence="2 9">4.2.1.51</ecNumber>
    </recommendedName>
</protein>
<evidence type="ECO:0000313" key="13">
    <source>
        <dbReference type="Proteomes" id="UP000824102"/>
    </source>
</evidence>
<dbReference type="Proteomes" id="UP000824102">
    <property type="component" value="Unassembled WGS sequence"/>
</dbReference>
<proteinExistence type="predicted"/>
<evidence type="ECO:0000256" key="4">
    <source>
        <dbReference type="ARBA" id="ARBA00022605"/>
    </source>
</evidence>
<dbReference type="PROSITE" id="PS00858">
    <property type="entry name" value="PREPHENATE_DEHYDR_2"/>
    <property type="match status" value="1"/>
</dbReference>
<dbReference type="AlphaFoldDB" id="A0A9D2G4W4"/>
<dbReference type="Pfam" id="PF01842">
    <property type="entry name" value="ACT"/>
    <property type="match status" value="1"/>
</dbReference>
<dbReference type="PROSITE" id="PS51171">
    <property type="entry name" value="PREPHENATE_DEHYDR_3"/>
    <property type="match status" value="1"/>
</dbReference>
<evidence type="ECO:0000256" key="9">
    <source>
        <dbReference type="RuleBase" id="RU361254"/>
    </source>
</evidence>
<evidence type="ECO:0000313" key="12">
    <source>
        <dbReference type="EMBL" id="HIZ72267.1"/>
    </source>
</evidence>
<sequence>MSAARYSCLGPKGSYSELAALRFSDGEGEIVLCPDFYTAVSALQKGEADFAVLPIENSIQGGVLKNLDLLEHPDAPFAVEELVLAIDHRLATLEGVSCDAIERIYSHEQAIGQCSEYLRTHFPGAKLLYTRSTAESLEKLDAHSAGIVGSHAKKQGVVLSQENIADEKRNFTRFLRLVRREEAHPKRSEKVFFCAICKHRPGSLYELLGVFARHGINLTRIESRPIRDVFGEYRFFIEIDGDIAREEVRTALKEAEAFCRQFHIIGAY</sequence>
<dbReference type="Gene3D" id="3.30.70.260">
    <property type="match status" value="1"/>
</dbReference>
<feature type="domain" description="Prephenate dehydratase" evidence="10">
    <location>
        <begin position="5"/>
        <end position="179"/>
    </location>
</feature>
<dbReference type="InterPro" id="IPR045865">
    <property type="entry name" value="ACT-like_dom_sf"/>
</dbReference>
<comment type="catalytic activity">
    <reaction evidence="8 9">
        <text>prephenate + H(+) = 3-phenylpyruvate + CO2 + H2O</text>
        <dbReference type="Rhea" id="RHEA:21648"/>
        <dbReference type="ChEBI" id="CHEBI:15377"/>
        <dbReference type="ChEBI" id="CHEBI:15378"/>
        <dbReference type="ChEBI" id="CHEBI:16526"/>
        <dbReference type="ChEBI" id="CHEBI:18005"/>
        <dbReference type="ChEBI" id="CHEBI:29934"/>
        <dbReference type="EC" id="4.2.1.51"/>
    </reaction>
</comment>
<comment type="pathway">
    <text evidence="1 9">Amino-acid biosynthesis; L-phenylalanine biosynthesis; phenylpyruvate from prephenate: step 1/1.</text>
</comment>
<feature type="domain" description="ACT" evidence="11">
    <location>
        <begin position="192"/>
        <end position="268"/>
    </location>
</feature>
<evidence type="ECO:0000256" key="3">
    <source>
        <dbReference type="ARBA" id="ARBA00021872"/>
    </source>
</evidence>
<keyword evidence="6 9" id="KW-0584">Phenylalanine biosynthesis</keyword>
<evidence type="ECO:0000256" key="2">
    <source>
        <dbReference type="ARBA" id="ARBA00013147"/>
    </source>
</evidence>
<dbReference type="GO" id="GO:0004664">
    <property type="term" value="F:prephenate dehydratase activity"/>
    <property type="evidence" value="ECO:0007669"/>
    <property type="project" value="UniProtKB-UniRule"/>
</dbReference>
<dbReference type="EMBL" id="DXBB01000034">
    <property type="protein sequence ID" value="HIZ72267.1"/>
    <property type="molecule type" value="Genomic_DNA"/>
</dbReference>
<dbReference type="Pfam" id="PF00800">
    <property type="entry name" value="PDT"/>
    <property type="match status" value="1"/>
</dbReference>
<evidence type="ECO:0000259" key="10">
    <source>
        <dbReference type="PROSITE" id="PS51171"/>
    </source>
</evidence>
<dbReference type="PROSITE" id="PS51671">
    <property type="entry name" value="ACT"/>
    <property type="match status" value="1"/>
</dbReference>
<gene>
    <name evidence="9" type="primary">pheA</name>
    <name evidence="12" type="ORF">H9964_01660</name>
</gene>
<name>A0A9D2G4W4_9FIRM</name>